<protein>
    <submittedName>
        <fullName evidence="1">Uncharacterized protein</fullName>
    </submittedName>
</protein>
<sequence>MNAEPEMCKDGYKCNEETKGFNGHLRIFTRGKSFKQQPDRSVSKKATTTFSKKKFYSKSLAIKSAQPQVQHRVSFPVFFKSQVNPFNEHHPLPTTLSPNSLSDSSNWSYPIGNIRQLYCYERSATANENCIDFK</sequence>
<evidence type="ECO:0000313" key="2">
    <source>
        <dbReference type="Proteomes" id="UP001500889"/>
    </source>
</evidence>
<evidence type="ECO:0000313" key="1">
    <source>
        <dbReference type="EMBL" id="BFG06670.1"/>
    </source>
</evidence>
<proteinExistence type="predicted"/>
<organism evidence="1 2">
    <name type="scientific">Drosophila madeirensis</name>
    <name type="common">Fruit fly</name>
    <dbReference type="NCBI Taxonomy" id="30013"/>
    <lineage>
        <taxon>Eukaryota</taxon>
        <taxon>Metazoa</taxon>
        <taxon>Ecdysozoa</taxon>
        <taxon>Arthropoda</taxon>
        <taxon>Hexapoda</taxon>
        <taxon>Insecta</taxon>
        <taxon>Pterygota</taxon>
        <taxon>Neoptera</taxon>
        <taxon>Endopterygota</taxon>
        <taxon>Diptera</taxon>
        <taxon>Brachycera</taxon>
        <taxon>Muscomorpha</taxon>
        <taxon>Ephydroidea</taxon>
        <taxon>Drosophilidae</taxon>
        <taxon>Drosophila</taxon>
        <taxon>Sophophora</taxon>
    </lineage>
</organism>
<accession>A0AAU9GD95</accession>
<gene>
    <name evidence="1" type="ORF">DMAD_13632</name>
</gene>
<dbReference type="AlphaFoldDB" id="A0AAU9GD95"/>
<name>A0AAU9GD95_DROMD</name>
<dbReference type="Proteomes" id="UP001500889">
    <property type="component" value="Chromosome dot"/>
</dbReference>
<dbReference type="EMBL" id="AP029268">
    <property type="protein sequence ID" value="BFG06670.1"/>
    <property type="molecule type" value="Genomic_DNA"/>
</dbReference>
<keyword evidence="2" id="KW-1185">Reference proteome</keyword>
<reference evidence="1 2" key="1">
    <citation type="submission" date="2024-02" db="EMBL/GenBank/DDBJ databases">
        <title>A chromosome-level genome assembly of Drosophila madeirensis, a fruit fly species endemic to Madeira island.</title>
        <authorList>
            <person name="Tomihara K."/>
            <person name="Llopart A."/>
            <person name="Yamamoto D."/>
        </authorList>
    </citation>
    <scope>NUCLEOTIDE SEQUENCE [LARGE SCALE GENOMIC DNA]</scope>
    <source>
        <strain evidence="1 2">RF1</strain>
    </source>
</reference>